<dbReference type="PROSITE" id="PS50949">
    <property type="entry name" value="HTH_GNTR"/>
    <property type="match status" value="1"/>
</dbReference>
<evidence type="ECO:0000256" key="3">
    <source>
        <dbReference type="ARBA" id="ARBA00023163"/>
    </source>
</evidence>
<feature type="domain" description="HTH gntR-type" evidence="4">
    <location>
        <begin position="9"/>
        <end position="76"/>
    </location>
</feature>
<evidence type="ECO:0000256" key="2">
    <source>
        <dbReference type="ARBA" id="ARBA00023125"/>
    </source>
</evidence>
<dbReference type="GO" id="GO:0003677">
    <property type="term" value="F:DNA binding"/>
    <property type="evidence" value="ECO:0007669"/>
    <property type="project" value="UniProtKB-KW"/>
</dbReference>
<accession>A0A316AFC6</accession>
<evidence type="ECO:0000313" key="6">
    <source>
        <dbReference type="Proteomes" id="UP000245469"/>
    </source>
</evidence>
<dbReference type="InterPro" id="IPR036388">
    <property type="entry name" value="WH-like_DNA-bd_sf"/>
</dbReference>
<dbReference type="OrthoDB" id="4164516at2"/>
<dbReference type="Gene3D" id="1.10.10.10">
    <property type="entry name" value="Winged helix-like DNA-binding domain superfamily/Winged helix DNA-binding domain"/>
    <property type="match status" value="1"/>
</dbReference>
<dbReference type="GO" id="GO:0003700">
    <property type="term" value="F:DNA-binding transcription factor activity"/>
    <property type="evidence" value="ECO:0007669"/>
    <property type="project" value="InterPro"/>
</dbReference>
<protein>
    <submittedName>
        <fullName evidence="5">DNA-binding FadR family transcriptional regulator</fullName>
    </submittedName>
</protein>
<dbReference type="InterPro" id="IPR036390">
    <property type="entry name" value="WH_DNA-bd_sf"/>
</dbReference>
<dbReference type="PANTHER" id="PTHR43537">
    <property type="entry name" value="TRANSCRIPTIONAL REGULATOR, GNTR FAMILY"/>
    <property type="match status" value="1"/>
</dbReference>
<dbReference type="SUPFAM" id="SSF48008">
    <property type="entry name" value="GntR ligand-binding domain-like"/>
    <property type="match status" value="1"/>
</dbReference>
<dbReference type="Pfam" id="PF00392">
    <property type="entry name" value="GntR"/>
    <property type="match status" value="1"/>
</dbReference>
<dbReference type="SMART" id="SM00345">
    <property type="entry name" value="HTH_GNTR"/>
    <property type="match status" value="1"/>
</dbReference>
<evidence type="ECO:0000256" key="1">
    <source>
        <dbReference type="ARBA" id="ARBA00023015"/>
    </source>
</evidence>
<evidence type="ECO:0000313" key="5">
    <source>
        <dbReference type="EMBL" id="PWJ56485.1"/>
    </source>
</evidence>
<keyword evidence="3" id="KW-0804">Transcription</keyword>
<keyword evidence="2 5" id="KW-0238">DNA-binding</keyword>
<organism evidence="5 6">
    <name type="scientific">Quadrisphaera granulorum</name>
    <dbReference type="NCBI Taxonomy" id="317664"/>
    <lineage>
        <taxon>Bacteria</taxon>
        <taxon>Bacillati</taxon>
        <taxon>Actinomycetota</taxon>
        <taxon>Actinomycetes</taxon>
        <taxon>Kineosporiales</taxon>
        <taxon>Kineosporiaceae</taxon>
        <taxon>Quadrisphaera</taxon>
    </lineage>
</organism>
<dbReference type="AlphaFoldDB" id="A0A316AFC6"/>
<dbReference type="PANTHER" id="PTHR43537:SF44">
    <property type="entry name" value="GNTR FAMILY REGULATORY PROTEIN"/>
    <property type="match status" value="1"/>
</dbReference>
<dbReference type="InterPro" id="IPR000524">
    <property type="entry name" value="Tscrpt_reg_HTH_GntR"/>
</dbReference>
<reference evidence="5 6" key="1">
    <citation type="submission" date="2018-03" db="EMBL/GenBank/DDBJ databases">
        <title>Genomic Encyclopedia of Archaeal and Bacterial Type Strains, Phase II (KMG-II): from individual species to whole genera.</title>
        <authorList>
            <person name="Goeker M."/>
        </authorList>
    </citation>
    <scope>NUCLEOTIDE SEQUENCE [LARGE SCALE GENOMIC DNA]</scope>
    <source>
        <strain evidence="5 6">DSM 44889</strain>
    </source>
</reference>
<dbReference type="InterPro" id="IPR008920">
    <property type="entry name" value="TF_FadR/GntR_C"/>
</dbReference>
<sequence>MAVTTMSAETLHEGVLDVLGAEIAGGTPPPGSVLRLEDLAARFDVSRTVAREVVRILESMSMVSSRRRVGVTIRPLAEWNVLDPRVIRWRLAGTGRRAQLTSLTVLRAGVEPVAASEAAHRASADQIDRLLALARDLLETSRLGDLASFLEADIAFHQTVLEASGNELLAALHPAIAEVLVGRTQHQLMPNPPRDVAVDLHRQVAEAIARRDARAAGDAMRSIVSEVGGALTE</sequence>
<dbReference type="SMART" id="SM00895">
    <property type="entry name" value="FCD"/>
    <property type="match status" value="1"/>
</dbReference>
<dbReference type="EMBL" id="QGDQ01000001">
    <property type="protein sequence ID" value="PWJ56485.1"/>
    <property type="molecule type" value="Genomic_DNA"/>
</dbReference>
<dbReference type="Proteomes" id="UP000245469">
    <property type="component" value="Unassembled WGS sequence"/>
</dbReference>
<name>A0A316AFC6_9ACTN</name>
<dbReference type="Pfam" id="PF07729">
    <property type="entry name" value="FCD"/>
    <property type="match status" value="1"/>
</dbReference>
<gene>
    <name evidence="5" type="ORF">BXY45_101463</name>
</gene>
<dbReference type="Gene3D" id="1.20.120.530">
    <property type="entry name" value="GntR ligand-binding domain-like"/>
    <property type="match status" value="1"/>
</dbReference>
<keyword evidence="1" id="KW-0805">Transcription regulation</keyword>
<dbReference type="SUPFAM" id="SSF46785">
    <property type="entry name" value="Winged helix' DNA-binding domain"/>
    <property type="match status" value="1"/>
</dbReference>
<dbReference type="InterPro" id="IPR011711">
    <property type="entry name" value="GntR_C"/>
</dbReference>
<dbReference type="RefSeq" id="WP_109772629.1">
    <property type="nucleotide sequence ID" value="NZ_QGDQ01000001.1"/>
</dbReference>
<comment type="caution">
    <text evidence="5">The sequence shown here is derived from an EMBL/GenBank/DDBJ whole genome shotgun (WGS) entry which is preliminary data.</text>
</comment>
<keyword evidence="6" id="KW-1185">Reference proteome</keyword>
<evidence type="ECO:0000259" key="4">
    <source>
        <dbReference type="PROSITE" id="PS50949"/>
    </source>
</evidence>
<proteinExistence type="predicted"/>